<sequence length="56" mass="6490">MISSLRPWRPEDFDDTCETCDAPPGQFCRPWCTAGYTAADARREAEREAEKARRIR</sequence>
<keyword evidence="2" id="KW-1185">Reference proteome</keyword>
<dbReference type="EMBL" id="JAUSZI010000003">
    <property type="protein sequence ID" value="MDQ1033574.1"/>
    <property type="molecule type" value="Genomic_DNA"/>
</dbReference>
<dbReference type="Proteomes" id="UP001230328">
    <property type="component" value="Unassembled WGS sequence"/>
</dbReference>
<proteinExistence type="predicted"/>
<evidence type="ECO:0000313" key="1">
    <source>
        <dbReference type="EMBL" id="MDQ1033574.1"/>
    </source>
</evidence>
<accession>A0ABU0TCQ3</accession>
<name>A0ABU0TCQ3_9ACTN</name>
<comment type="caution">
    <text evidence="1">The sequence shown here is derived from an EMBL/GenBank/DDBJ whole genome shotgun (WGS) entry which is preliminary data.</text>
</comment>
<reference evidence="1 2" key="1">
    <citation type="submission" date="2023-07" db="EMBL/GenBank/DDBJ databases">
        <title>Comparative genomics of wheat-associated soil bacteria to identify genetic determinants of phenazine resistance.</title>
        <authorList>
            <person name="Mouncey N."/>
        </authorList>
    </citation>
    <scope>NUCLEOTIDE SEQUENCE [LARGE SCALE GENOMIC DNA]</scope>
    <source>
        <strain evidence="1 2">V2I4</strain>
    </source>
</reference>
<evidence type="ECO:0000313" key="2">
    <source>
        <dbReference type="Proteomes" id="UP001230328"/>
    </source>
</evidence>
<protein>
    <submittedName>
        <fullName evidence="1">Uncharacterized protein</fullName>
    </submittedName>
</protein>
<gene>
    <name evidence="1" type="ORF">QF035_011243</name>
</gene>
<organism evidence="1 2">
    <name type="scientific">Streptomyces umbrinus</name>
    <dbReference type="NCBI Taxonomy" id="67370"/>
    <lineage>
        <taxon>Bacteria</taxon>
        <taxon>Bacillati</taxon>
        <taxon>Actinomycetota</taxon>
        <taxon>Actinomycetes</taxon>
        <taxon>Kitasatosporales</taxon>
        <taxon>Streptomycetaceae</taxon>
        <taxon>Streptomyces</taxon>
        <taxon>Streptomyces phaeochromogenes group</taxon>
    </lineage>
</organism>
<dbReference type="RefSeq" id="WP_307532335.1">
    <property type="nucleotide sequence ID" value="NZ_JAUSZI010000003.1"/>
</dbReference>